<name>H2CG19_9LEPT</name>
<dbReference type="EMBL" id="JH597773">
    <property type="protein sequence ID" value="EHQ07867.1"/>
    <property type="molecule type" value="Genomic_DNA"/>
</dbReference>
<protein>
    <recommendedName>
        <fullName evidence="3">Lipoprotein</fullName>
    </recommendedName>
</protein>
<evidence type="ECO:0000313" key="1">
    <source>
        <dbReference type="EMBL" id="EHQ07867.1"/>
    </source>
</evidence>
<dbReference type="Proteomes" id="UP000005737">
    <property type="component" value="Unassembled WGS sequence"/>
</dbReference>
<dbReference type="STRING" id="183.GCA_002009735_01222"/>
<evidence type="ECO:0008006" key="3">
    <source>
        <dbReference type="Google" id="ProtNLM"/>
    </source>
</evidence>
<dbReference type="PROSITE" id="PS51257">
    <property type="entry name" value="PROKAR_LIPOPROTEIN"/>
    <property type="match status" value="1"/>
</dbReference>
<dbReference type="HOGENOM" id="CLU_1353260_0_0_12"/>
<organism evidence="1 2">
    <name type="scientific">Leptonema illini DSM 21528</name>
    <dbReference type="NCBI Taxonomy" id="929563"/>
    <lineage>
        <taxon>Bacteria</taxon>
        <taxon>Pseudomonadati</taxon>
        <taxon>Spirochaetota</taxon>
        <taxon>Spirochaetia</taxon>
        <taxon>Leptospirales</taxon>
        <taxon>Leptospiraceae</taxon>
        <taxon>Leptonema</taxon>
    </lineage>
</organism>
<reference evidence="1 2" key="1">
    <citation type="submission" date="2011-10" db="EMBL/GenBank/DDBJ databases">
        <title>The Improved High-Quality Draft genome of Leptonema illini DSM 21528.</title>
        <authorList>
            <consortium name="US DOE Joint Genome Institute (JGI-PGF)"/>
            <person name="Lucas S."/>
            <person name="Copeland A."/>
            <person name="Lapidus A."/>
            <person name="Glavina del Rio T."/>
            <person name="Dalin E."/>
            <person name="Tice H."/>
            <person name="Bruce D."/>
            <person name="Goodwin L."/>
            <person name="Pitluck S."/>
            <person name="Peters L."/>
            <person name="Mikhailova N."/>
            <person name="Held B."/>
            <person name="Kyrpides N."/>
            <person name="Mavromatis K."/>
            <person name="Ivanova N."/>
            <person name="Markowitz V."/>
            <person name="Cheng J.-F."/>
            <person name="Hugenholtz P."/>
            <person name="Woyke T."/>
            <person name="Wu D."/>
            <person name="Gronow S."/>
            <person name="Wellnitz S."/>
            <person name="Brambilla E.-M."/>
            <person name="Klenk H.-P."/>
            <person name="Eisen J.A."/>
        </authorList>
    </citation>
    <scope>NUCLEOTIDE SEQUENCE [LARGE SCALE GENOMIC DNA]</scope>
    <source>
        <strain evidence="1 2">DSM 21528</strain>
    </source>
</reference>
<sequence>MSKTVNRIREMKTNPKHHTAWSIVMLLLFASCVHGQVEPAVLERYFEGWSCAPYAAASEAHIPAHCDDRDRLSEYLYLIEYGASSQRAIDHGDLAEMAASCELSVRKRVQEEKFVAALLYSIQNMQEESPSGFVNPEEKRWMDRVTPVTRGWQRGVTACCAADNDSSDCISRTAATATAETCVCQIFMKVPGGRATLIRLTN</sequence>
<dbReference type="AlphaFoldDB" id="H2CG19"/>
<keyword evidence="2" id="KW-1185">Reference proteome</keyword>
<proteinExistence type="predicted"/>
<gene>
    <name evidence="1" type="ORF">Lepil_3205</name>
</gene>
<evidence type="ECO:0000313" key="2">
    <source>
        <dbReference type="Proteomes" id="UP000005737"/>
    </source>
</evidence>
<accession>H2CG19</accession>